<sequence>MYQGRHKGLERSCTSLKSVAPVGNRILVYPDSDKENEEYCSLPPLLLCFQTPHLGATLNHVHHNNHSEVDIKRAENIRKMKHQVLNRRDDVNDFEDYDQEDEEKEEVPMKDVEMDENHNIDHSRNGIQGLYDSFYVVKWLLKYIKLRRNCNDYDVEVCEVMLGRSLIIGKHFKSGLVRYHAEDDDGIFVIMYVAQGSRLGAWLRACCLFIIPSKSRRVFRPNSTLIFNFHFLNVQ</sequence>
<proteinExistence type="predicted"/>
<reference evidence="1" key="1">
    <citation type="journal article" date="2019" name="Sci. Rep.">
        <title>Draft genome of Tanacetum cinerariifolium, the natural source of mosquito coil.</title>
        <authorList>
            <person name="Yamashiro T."/>
            <person name="Shiraishi A."/>
            <person name="Satake H."/>
            <person name="Nakayama K."/>
        </authorList>
    </citation>
    <scope>NUCLEOTIDE SEQUENCE</scope>
</reference>
<gene>
    <name evidence="1" type="ORF">Tci_001329</name>
</gene>
<name>A0A699GIW5_TANCI</name>
<accession>A0A699GIW5</accession>
<comment type="caution">
    <text evidence="1">The sequence shown here is derived from an EMBL/GenBank/DDBJ whole genome shotgun (WGS) entry which is preliminary data.</text>
</comment>
<organism evidence="1">
    <name type="scientific">Tanacetum cinerariifolium</name>
    <name type="common">Dalmatian daisy</name>
    <name type="synonym">Chrysanthemum cinerariifolium</name>
    <dbReference type="NCBI Taxonomy" id="118510"/>
    <lineage>
        <taxon>Eukaryota</taxon>
        <taxon>Viridiplantae</taxon>
        <taxon>Streptophyta</taxon>
        <taxon>Embryophyta</taxon>
        <taxon>Tracheophyta</taxon>
        <taxon>Spermatophyta</taxon>
        <taxon>Magnoliopsida</taxon>
        <taxon>eudicotyledons</taxon>
        <taxon>Gunneridae</taxon>
        <taxon>Pentapetalae</taxon>
        <taxon>asterids</taxon>
        <taxon>campanulids</taxon>
        <taxon>Asterales</taxon>
        <taxon>Asteraceae</taxon>
        <taxon>Asteroideae</taxon>
        <taxon>Anthemideae</taxon>
        <taxon>Anthemidinae</taxon>
        <taxon>Tanacetum</taxon>
    </lineage>
</organism>
<protein>
    <submittedName>
        <fullName evidence="1">Uncharacterized protein</fullName>
    </submittedName>
</protein>
<dbReference type="AlphaFoldDB" id="A0A699GIW5"/>
<evidence type="ECO:0000313" key="1">
    <source>
        <dbReference type="EMBL" id="GEU29351.1"/>
    </source>
</evidence>
<dbReference type="EMBL" id="BKCJ010000061">
    <property type="protein sequence ID" value="GEU29351.1"/>
    <property type="molecule type" value="Genomic_DNA"/>
</dbReference>